<protein>
    <recommendedName>
        <fullName evidence="3">SpoIIAA-like</fullName>
    </recommendedName>
</protein>
<sequence>MENWDQWPLLEVSDGDPASVTSALRSATERQTPFAAVVALTTSEPASRGQEARARVRMLMQIRPGLRRWCRGLAFVLEGDLPEKSLRSADKLWGCPTYTTRDLAQARDWARRALAEDA</sequence>
<reference evidence="1 2" key="1">
    <citation type="submission" date="2016-10" db="EMBL/GenBank/DDBJ databases">
        <authorList>
            <person name="de Groot N.N."/>
        </authorList>
    </citation>
    <scope>NUCLEOTIDE SEQUENCE [LARGE SCALE GENOMIC DNA]</scope>
    <source>
        <strain evidence="1 2">CGMCC 4.7037</strain>
    </source>
</reference>
<dbReference type="RefSeq" id="WP_103956215.1">
    <property type="nucleotide sequence ID" value="NZ_FNVT01000003.1"/>
</dbReference>
<dbReference type="EMBL" id="FNVT01000003">
    <property type="protein sequence ID" value="SEG62973.1"/>
    <property type="molecule type" value="Genomic_DNA"/>
</dbReference>
<organism evidence="1 2">
    <name type="scientific">Nonomuraea solani</name>
    <dbReference type="NCBI Taxonomy" id="1144553"/>
    <lineage>
        <taxon>Bacteria</taxon>
        <taxon>Bacillati</taxon>
        <taxon>Actinomycetota</taxon>
        <taxon>Actinomycetes</taxon>
        <taxon>Streptosporangiales</taxon>
        <taxon>Streptosporangiaceae</taxon>
        <taxon>Nonomuraea</taxon>
    </lineage>
</organism>
<dbReference type="AlphaFoldDB" id="A0A1H6BQK2"/>
<evidence type="ECO:0000313" key="1">
    <source>
        <dbReference type="EMBL" id="SEG62973.1"/>
    </source>
</evidence>
<accession>A0A1H6BQK2</accession>
<evidence type="ECO:0008006" key="3">
    <source>
        <dbReference type="Google" id="ProtNLM"/>
    </source>
</evidence>
<proteinExistence type="predicted"/>
<name>A0A1H6BQK2_9ACTN</name>
<keyword evidence="2" id="KW-1185">Reference proteome</keyword>
<evidence type="ECO:0000313" key="2">
    <source>
        <dbReference type="Proteomes" id="UP000236732"/>
    </source>
</evidence>
<dbReference type="Proteomes" id="UP000236732">
    <property type="component" value="Unassembled WGS sequence"/>
</dbReference>
<dbReference type="OrthoDB" id="3575038at2"/>
<gene>
    <name evidence="1" type="ORF">SAMN05444920_103567</name>
</gene>